<reference evidence="3" key="1">
    <citation type="journal article" date="2021" name="Nat. Commun.">
        <title>Genetic determinants of endophytism in the Arabidopsis root mycobiome.</title>
        <authorList>
            <person name="Mesny F."/>
            <person name="Miyauchi S."/>
            <person name="Thiergart T."/>
            <person name="Pickel B."/>
            <person name="Atanasova L."/>
            <person name="Karlsson M."/>
            <person name="Huettel B."/>
            <person name="Barry K.W."/>
            <person name="Haridas S."/>
            <person name="Chen C."/>
            <person name="Bauer D."/>
            <person name="Andreopoulos W."/>
            <person name="Pangilinan J."/>
            <person name="LaButti K."/>
            <person name="Riley R."/>
            <person name="Lipzen A."/>
            <person name="Clum A."/>
            <person name="Drula E."/>
            <person name="Henrissat B."/>
            <person name="Kohler A."/>
            <person name="Grigoriev I.V."/>
            <person name="Martin F.M."/>
            <person name="Hacquard S."/>
        </authorList>
    </citation>
    <scope>NUCLEOTIDE SEQUENCE</scope>
    <source>
        <strain evidence="3">MPI-CAGE-CH-0235</strain>
    </source>
</reference>
<dbReference type="AlphaFoldDB" id="A0A8K0SXH6"/>
<protein>
    <recommendedName>
        <fullName evidence="5">Malate dehydrogenase</fullName>
    </recommendedName>
</protein>
<evidence type="ECO:0000313" key="3">
    <source>
        <dbReference type="EMBL" id="KAH7325837.1"/>
    </source>
</evidence>
<evidence type="ECO:0000313" key="4">
    <source>
        <dbReference type="Proteomes" id="UP000813444"/>
    </source>
</evidence>
<sequence>MLFNTLLVVGSAALAFASPLRSRSGPGDGPSCTPRPRPVLPVNGGGKELAAPSTELKAIILGFGIQNYTCSGAGEAPRAIGALAMLYDITKLYPNQGPDSLSMEDFTALTTTALWNLDVPLNLEPTSDNRIAASRGASLTDPFPAAAPLELEGMKPIPFAGHHIFNSLGQPQFMLPDHDINFVATKLDDAPAPATADRGPEDTGAVAWLHLGALPGSTGAQYVYRVLTAGGVSHGCAAGPGADSTTYATTYWFYG</sequence>
<feature type="chain" id="PRO_5035452844" description="Malate dehydrogenase" evidence="2">
    <location>
        <begin position="18"/>
        <end position="255"/>
    </location>
</feature>
<evidence type="ECO:0000256" key="2">
    <source>
        <dbReference type="SAM" id="SignalP"/>
    </source>
</evidence>
<name>A0A8K0SXH6_9HYPO</name>
<dbReference type="EMBL" id="JAGPNK010000002">
    <property type="protein sequence ID" value="KAH7325837.1"/>
    <property type="molecule type" value="Genomic_DNA"/>
</dbReference>
<dbReference type="PANTHER" id="PTHR35567">
    <property type="entry name" value="MALATE DEHYDROGENASE (AFU_ORTHOLOGUE AFUA_2G13800)"/>
    <property type="match status" value="1"/>
</dbReference>
<dbReference type="InterPro" id="IPR021851">
    <property type="entry name" value="DUF3455"/>
</dbReference>
<keyword evidence="2" id="KW-0732">Signal</keyword>
<evidence type="ECO:0000256" key="1">
    <source>
        <dbReference type="SAM" id="MobiDB-lite"/>
    </source>
</evidence>
<dbReference type="PANTHER" id="PTHR35567:SF3">
    <property type="entry name" value="MALATE DEHYDROGENASE"/>
    <property type="match status" value="1"/>
</dbReference>
<keyword evidence="4" id="KW-1185">Reference proteome</keyword>
<dbReference type="Proteomes" id="UP000813444">
    <property type="component" value="Unassembled WGS sequence"/>
</dbReference>
<dbReference type="Pfam" id="PF11937">
    <property type="entry name" value="DUF3455"/>
    <property type="match status" value="1"/>
</dbReference>
<comment type="caution">
    <text evidence="3">The sequence shown here is derived from an EMBL/GenBank/DDBJ whole genome shotgun (WGS) entry which is preliminary data.</text>
</comment>
<gene>
    <name evidence="3" type="ORF">B0I35DRAFT_474570</name>
</gene>
<proteinExistence type="predicted"/>
<evidence type="ECO:0008006" key="5">
    <source>
        <dbReference type="Google" id="ProtNLM"/>
    </source>
</evidence>
<dbReference type="OrthoDB" id="1859733at2759"/>
<feature type="signal peptide" evidence="2">
    <location>
        <begin position="1"/>
        <end position="17"/>
    </location>
</feature>
<accession>A0A8K0SXH6</accession>
<feature type="region of interest" description="Disordered" evidence="1">
    <location>
        <begin position="20"/>
        <end position="45"/>
    </location>
</feature>
<organism evidence="3 4">
    <name type="scientific">Stachybotrys elegans</name>
    <dbReference type="NCBI Taxonomy" id="80388"/>
    <lineage>
        <taxon>Eukaryota</taxon>
        <taxon>Fungi</taxon>
        <taxon>Dikarya</taxon>
        <taxon>Ascomycota</taxon>
        <taxon>Pezizomycotina</taxon>
        <taxon>Sordariomycetes</taxon>
        <taxon>Hypocreomycetidae</taxon>
        <taxon>Hypocreales</taxon>
        <taxon>Stachybotryaceae</taxon>
        <taxon>Stachybotrys</taxon>
    </lineage>
</organism>